<evidence type="ECO:0000256" key="1">
    <source>
        <dbReference type="ARBA" id="ARBA00005964"/>
    </source>
</evidence>
<evidence type="ECO:0000313" key="7">
    <source>
        <dbReference type="Proteomes" id="UP000535890"/>
    </source>
</evidence>
<dbReference type="InterPro" id="IPR002018">
    <property type="entry name" value="CarbesteraseB"/>
</dbReference>
<dbReference type="InterPro" id="IPR050309">
    <property type="entry name" value="Type-B_Carboxylest/Lipase"/>
</dbReference>
<dbReference type="InterPro" id="IPR019826">
    <property type="entry name" value="Carboxylesterase_B_AS"/>
</dbReference>
<protein>
    <recommendedName>
        <fullName evidence="3">Carboxylic ester hydrolase</fullName>
        <ecNumber evidence="3">3.1.1.-</ecNumber>
    </recommendedName>
</protein>
<name>A0A7Y9DSC8_9PSEU</name>
<dbReference type="PANTHER" id="PTHR11559">
    <property type="entry name" value="CARBOXYLESTERASE"/>
    <property type="match status" value="1"/>
</dbReference>
<evidence type="ECO:0000313" key="6">
    <source>
        <dbReference type="EMBL" id="NYD34578.1"/>
    </source>
</evidence>
<dbReference type="Pfam" id="PF00135">
    <property type="entry name" value="COesterase"/>
    <property type="match status" value="1"/>
</dbReference>
<evidence type="ECO:0000256" key="3">
    <source>
        <dbReference type="RuleBase" id="RU361235"/>
    </source>
</evidence>
<dbReference type="GO" id="GO:0016787">
    <property type="term" value="F:hydrolase activity"/>
    <property type="evidence" value="ECO:0007669"/>
    <property type="project" value="UniProtKB-KW"/>
</dbReference>
<dbReference type="EMBL" id="JACCBN010000001">
    <property type="protein sequence ID" value="NYD34578.1"/>
    <property type="molecule type" value="Genomic_DNA"/>
</dbReference>
<evidence type="ECO:0000256" key="4">
    <source>
        <dbReference type="SAM" id="MobiDB-lite"/>
    </source>
</evidence>
<proteinExistence type="inferred from homology"/>
<evidence type="ECO:0000256" key="2">
    <source>
        <dbReference type="ARBA" id="ARBA00022801"/>
    </source>
</evidence>
<comment type="caution">
    <text evidence="6">The sequence shown here is derived from an EMBL/GenBank/DDBJ whole genome shotgun (WGS) entry which is preliminary data.</text>
</comment>
<dbReference type="AlphaFoldDB" id="A0A7Y9DSC8"/>
<keyword evidence="7" id="KW-1185">Reference proteome</keyword>
<feature type="region of interest" description="Disordered" evidence="4">
    <location>
        <begin position="55"/>
        <end position="81"/>
    </location>
</feature>
<reference evidence="6 7" key="1">
    <citation type="submission" date="2020-07" db="EMBL/GenBank/DDBJ databases">
        <title>Sequencing the genomes of 1000 actinobacteria strains.</title>
        <authorList>
            <person name="Klenk H.-P."/>
        </authorList>
    </citation>
    <scope>NUCLEOTIDE SEQUENCE [LARGE SCALE GENOMIC DNA]</scope>
    <source>
        <strain evidence="6 7">DSM 45772</strain>
    </source>
</reference>
<dbReference type="Proteomes" id="UP000535890">
    <property type="component" value="Unassembled WGS sequence"/>
</dbReference>
<dbReference type="RefSeq" id="WP_218890079.1">
    <property type="nucleotide sequence ID" value="NZ_BAABHP010000018.1"/>
</dbReference>
<feature type="domain" description="Carboxylesterase type B" evidence="5">
    <location>
        <begin position="8"/>
        <end position="517"/>
    </location>
</feature>
<accession>A0A7Y9DSC8</accession>
<gene>
    <name evidence="6" type="ORF">BJ983_000680</name>
</gene>
<dbReference type="Gene3D" id="3.40.50.1820">
    <property type="entry name" value="alpha/beta hydrolase"/>
    <property type="match status" value="1"/>
</dbReference>
<dbReference type="PROSITE" id="PS00122">
    <property type="entry name" value="CARBOXYLESTERASE_B_1"/>
    <property type="match status" value="1"/>
</dbReference>
<keyword evidence="2 3" id="KW-0378">Hydrolase</keyword>
<evidence type="ECO:0000259" key="5">
    <source>
        <dbReference type="Pfam" id="PF00135"/>
    </source>
</evidence>
<dbReference type="EC" id="3.1.1.-" evidence="3"/>
<comment type="similarity">
    <text evidence="1 3">Belongs to the type-B carboxylesterase/lipase family.</text>
</comment>
<organism evidence="6 7">
    <name type="scientific">Actinomycetospora corticicola</name>
    <dbReference type="NCBI Taxonomy" id="663602"/>
    <lineage>
        <taxon>Bacteria</taxon>
        <taxon>Bacillati</taxon>
        <taxon>Actinomycetota</taxon>
        <taxon>Actinomycetes</taxon>
        <taxon>Pseudonocardiales</taxon>
        <taxon>Pseudonocardiaceae</taxon>
        <taxon>Actinomycetospora</taxon>
    </lineage>
</organism>
<sequence length="529" mass="55854">MVTPTSTTPMVATDDGELAGLTPADGVRAFLGIPYAAPPVGDLRWRPPQPVVPWTGTRDAAEHAPAAPQFPPPPNSLYSGGEQRFSEDCLHLNVWTGAEGETGRPVLVWLHFGAYQFGSAGNPIYDGTSLAAAGISVVTVNHRLGRLGFLAHPELTAESGYGGSGNYGLMDQIAALQWVRRHIAAFGGDPANVTLGGVSAGGHSVHNLRSSPLAAGLFDKVIVSSGPGMGPALDGPGHPANPSTLAAGEQAGTELAQALGAPTLAELRALPAEQLMATQLPRAAGRWSFDLVPGAEVGLALFDTGYPVIDGHVLPQDPLAAFVAGEVADVPMLAGNTGNEASGLPYIGTLAAYRADVEEAFGDLAPEVLDLYPATTDEEAQQSSWALLADQVFVWSTWTAARLHHRRLTSPVRYHRFLRTPPIPAGYDLVEREYAGAFHGADVPYAFGTLDTRAWDWTDADRALSARVQQAWVDFLRTGDPTASGALDWPTLGDGVLALDLDPRPGEEPDPARMAFWDRFHGVADVLGR</sequence>
<dbReference type="SUPFAM" id="SSF53474">
    <property type="entry name" value="alpha/beta-Hydrolases"/>
    <property type="match status" value="1"/>
</dbReference>
<dbReference type="InterPro" id="IPR029058">
    <property type="entry name" value="AB_hydrolase_fold"/>
</dbReference>